<gene>
    <name evidence="1" type="ORF">EKH79_03585</name>
</gene>
<protein>
    <submittedName>
        <fullName evidence="1">Uncharacterized protein</fullName>
    </submittedName>
</protein>
<organism evidence="1 2">
    <name type="scientific">Dyella dinghuensis</name>
    <dbReference type="NCBI Taxonomy" id="1920169"/>
    <lineage>
        <taxon>Bacteria</taxon>
        <taxon>Pseudomonadati</taxon>
        <taxon>Pseudomonadota</taxon>
        <taxon>Gammaproteobacteria</taxon>
        <taxon>Lysobacterales</taxon>
        <taxon>Rhodanobacteraceae</taxon>
        <taxon>Dyella</taxon>
    </lineage>
</organism>
<name>A0A432LUZ6_9GAMM</name>
<comment type="caution">
    <text evidence="1">The sequence shown here is derived from an EMBL/GenBank/DDBJ whole genome shotgun (WGS) entry which is preliminary data.</text>
</comment>
<dbReference type="RefSeq" id="WP_126672438.1">
    <property type="nucleotide sequence ID" value="NZ_RYZR01000003.1"/>
</dbReference>
<dbReference type="AlphaFoldDB" id="A0A432LUZ6"/>
<accession>A0A432LUZ6</accession>
<evidence type="ECO:0000313" key="2">
    <source>
        <dbReference type="Proteomes" id="UP000267077"/>
    </source>
</evidence>
<evidence type="ECO:0000313" key="1">
    <source>
        <dbReference type="EMBL" id="RUL65806.1"/>
    </source>
</evidence>
<reference evidence="1 2" key="1">
    <citation type="submission" date="2018-12" db="EMBL/GenBank/DDBJ databases">
        <title>Dyella dinghuensis sp. nov. DHOA06 and Dyella choica sp. nov. 4M-K27, isolated from forest soil.</title>
        <authorList>
            <person name="Qiu L.-H."/>
            <person name="Gao Z.-H."/>
        </authorList>
    </citation>
    <scope>NUCLEOTIDE SEQUENCE [LARGE SCALE GENOMIC DNA]</scope>
    <source>
        <strain evidence="1 2">DHOA06</strain>
    </source>
</reference>
<proteinExistence type="predicted"/>
<keyword evidence="2" id="KW-1185">Reference proteome</keyword>
<dbReference type="Proteomes" id="UP000267077">
    <property type="component" value="Unassembled WGS sequence"/>
</dbReference>
<dbReference type="OrthoDB" id="144761at135614"/>
<dbReference type="EMBL" id="RYZR01000003">
    <property type="protein sequence ID" value="RUL65806.1"/>
    <property type="molecule type" value="Genomic_DNA"/>
</dbReference>
<sequence length="108" mass="12163">MDDDQEDADSVTQVELHIAQVVYAATSKGYRLALAVAVDAAYAQDILKEKLPDYLHASIETFVLPPRESLQGERETFAAWVPNNVRESLVKTGEYGGYYFSEYYYSLS</sequence>